<dbReference type="PANTHER" id="PTHR10794">
    <property type="entry name" value="ABHYDROLASE DOMAIN-CONTAINING PROTEIN"/>
    <property type="match status" value="1"/>
</dbReference>
<dbReference type="Pfam" id="PF00561">
    <property type="entry name" value="Abhydrolase_1"/>
    <property type="match status" value="1"/>
</dbReference>
<evidence type="ECO:0000256" key="1">
    <source>
        <dbReference type="ARBA" id="ARBA00010884"/>
    </source>
</evidence>
<evidence type="ECO:0000313" key="4">
    <source>
        <dbReference type="EMBL" id="JAP51754.1"/>
    </source>
</evidence>
<dbReference type="InterPro" id="IPR012020">
    <property type="entry name" value="ABHD4"/>
</dbReference>
<dbReference type="InterPro" id="IPR029058">
    <property type="entry name" value="AB_hydrolase_fold"/>
</dbReference>
<dbReference type="EMBL" id="GEEE01011471">
    <property type="protein sequence ID" value="JAP51754.1"/>
    <property type="molecule type" value="Transcribed_RNA"/>
</dbReference>
<feature type="active site" description="Charge relay system" evidence="2">
    <location>
        <position position="391"/>
    </location>
</feature>
<gene>
    <name evidence="4" type="primary">ABHD3</name>
    <name evidence="4" type="ORF">TR158549</name>
</gene>
<evidence type="ECO:0000256" key="2">
    <source>
        <dbReference type="PIRSR" id="PIRSR005211-1"/>
    </source>
</evidence>
<feature type="active site" description="Charge relay system" evidence="2">
    <location>
        <position position="216"/>
    </location>
</feature>
<reference evidence="4" key="1">
    <citation type="submission" date="2016-01" db="EMBL/GenBank/DDBJ databases">
        <title>Reference transcriptome for the parasite Schistocephalus solidus: insights into the molecular evolution of parasitism.</title>
        <authorList>
            <person name="Hebert F.O."/>
            <person name="Grambauer S."/>
            <person name="Barber I."/>
            <person name="Landry C.R."/>
            <person name="Aubin-Horth N."/>
        </authorList>
    </citation>
    <scope>NUCLEOTIDE SEQUENCE</scope>
</reference>
<evidence type="ECO:0000259" key="3">
    <source>
        <dbReference type="Pfam" id="PF00561"/>
    </source>
</evidence>
<dbReference type="GO" id="GO:0047372">
    <property type="term" value="F:monoacylglycerol lipase activity"/>
    <property type="evidence" value="ECO:0007669"/>
    <property type="project" value="TreeGrafter"/>
</dbReference>
<name>A0A0X3PJ11_SCHSO</name>
<keyword evidence="4" id="KW-0378">Hydrolase</keyword>
<dbReference type="InterPro" id="IPR050960">
    <property type="entry name" value="AB_hydrolase_4_sf"/>
</dbReference>
<proteinExistence type="inferred from homology"/>
<sequence length="436" mass="48534">MLFMEGGVFSKGIVQGSSVLPLQLSPRLEDFSLRIIIPFVFSIYAVYYLVSARSRPKVYSRPSKLSYFFTKYMESVREVYTPFIWGFTGRIQTLLRPVFKRARKVNYEEEMVSFSDGGELTLSWYSEAPNCDASCPIAIVLPGLTGCACAHYIATMVRSIAQQGYRCVVLNNRGTCEQKLKTPRTYSASDTEDLSEVISLIQRRYPDAPLTAVGISLGALILFNYISSFGDEVFVEANGVGIGPKRTTGGTKCPLRAGMCISMLWRLGESSKSLERPIDWLLFNLPLTVLLQRIVHRNAEVLSDKFDVPRILRSRSVREFDENLTVDMFGYPSVEEYYNQASPAMKLDTIKTPLLCFVAADDPFVPLNTIPLDAIAQSSHVMLVLTKHGGHIGFLDSLLPTGPNLMDRAAAQFCSAVFENLEELSAAARDQLVTVS</sequence>
<dbReference type="InterPro" id="IPR000073">
    <property type="entry name" value="AB_hydrolase_1"/>
</dbReference>
<accession>A0A0X3PJ11</accession>
<dbReference type="GO" id="GO:0051793">
    <property type="term" value="P:medium-chain fatty acid catabolic process"/>
    <property type="evidence" value="ECO:0007669"/>
    <property type="project" value="TreeGrafter"/>
</dbReference>
<comment type="similarity">
    <text evidence="1">Belongs to the AB hydrolase superfamily. AB hydrolase 4 family.</text>
</comment>
<dbReference type="AlphaFoldDB" id="A0A0X3PJ11"/>
<feature type="active site" description="Charge relay system" evidence="2">
    <location>
        <position position="362"/>
    </location>
</feature>
<dbReference type="Gene3D" id="3.40.50.1820">
    <property type="entry name" value="alpha/beta hydrolase"/>
    <property type="match status" value="1"/>
</dbReference>
<protein>
    <submittedName>
        <fullName evidence="4">Abhydrolase domain-containing protein 3</fullName>
    </submittedName>
</protein>
<dbReference type="GO" id="GO:0008126">
    <property type="term" value="F:acetylesterase activity"/>
    <property type="evidence" value="ECO:0007669"/>
    <property type="project" value="TreeGrafter"/>
</dbReference>
<dbReference type="PIRSF" id="PIRSF005211">
    <property type="entry name" value="Ab_hydro_YheT"/>
    <property type="match status" value="1"/>
</dbReference>
<dbReference type="SUPFAM" id="SSF53474">
    <property type="entry name" value="alpha/beta-Hydrolases"/>
    <property type="match status" value="1"/>
</dbReference>
<dbReference type="PANTHER" id="PTHR10794:SF63">
    <property type="entry name" value="ALPHA_BETA HYDROLASE 1, ISOFORM A"/>
    <property type="match status" value="1"/>
</dbReference>
<feature type="domain" description="AB hydrolase-1" evidence="3">
    <location>
        <begin position="139"/>
        <end position="231"/>
    </location>
</feature>
<organism evidence="4">
    <name type="scientific">Schistocephalus solidus</name>
    <name type="common">Tapeworm</name>
    <dbReference type="NCBI Taxonomy" id="70667"/>
    <lineage>
        <taxon>Eukaryota</taxon>
        <taxon>Metazoa</taxon>
        <taxon>Spiralia</taxon>
        <taxon>Lophotrochozoa</taxon>
        <taxon>Platyhelminthes</taxon>
        <taxon>Cestoda</taxon>
        <taxon>Eucestoda</taxon>
        <taxon>Diphyllobothriidea</taxon>
        <taxon>Diphyllobothriidae</taxon>
        <taxon>Schistocephalus</taxon>
    </lineage>
</organism>
<dbReference type="GO" id="GO:0051792">
    <property type="term" value="P:medium-chain fatty acid biosynthetic process"/>
    <property type="evidence" value="ECO:0007669"/>
    <property type="project" value="TreeGrafter"/>
</dbReference>